<evidence type="ECO:0000256" key="5">
    <source>
        <dbReference type="ARBA" id="ARBA00023242"/>
    </source>
</evidence>
<proteinExistence type="predicted"/>
<organism evidence="6">
    <name type="scientific">Ostreococcus tauri</name>
    <name type="common">Marine green alga</name>
    <dbReference type="NCBI Taxonomy" id="70448"/>
    <lineage>
        <taxon>Eukaryota</taxon>
        <taxon>Viridiplantae</taxon>
        <taxon>Chlorophyta</taxon>
        <taxon>Mamiellophyceae</taxon>
        <taxon>Mamiellales</taxon>
        <taxon>Bathycoccaceae</taxon>
        <taxon>Ostreococcus</taxon>
    </lineage>
</organism>
<evidence type="ECO:0000313" key="6">
    <source>
        <dbReference type="EMBL" id="OUS48568.1"/>
    </source>
</evidence>
<sequence length="67" mass="7740">DDVPWPRSGAWIVRFALRDADADVARVARALARRWHPDKFAQRFGGSLDARDRERIIARVMETYQSA</sequence>
<dbReference type="AlphaFoldDB" id="A0A1Y5IG75"/>
<keyword evidence="4" id="KW-0040">ANK repeat</keyword>
<dbReference type="Proteomes" id="UP000195557">
    <property type="component" value="Unassembled WGS sequence"/>
</dbReference>
<protein>
    <submittedName>
        <fullName evidence="6">Uncharacterized protein</fullName>
    </submittedName>
</protein>
<dbReference type="GO" id="GO:0043124">
    <property type="term" value="P:negative regulation of canonical NF-kappaB signal transduction"/>
    <property type="evidence" value="ECO:0007669"/>
    <property type="project" value="InterPro"/>
</dbReference>
<evidence type="ECO:0000256" key="2">
    <source>
        <dbReference type="ARBA" id="ARBA00022553"/>
    </source>
</evidence>
<feature type="non-terminal residue" evidence="6">
    <location>
        <position position="67"/>
    </location>
</feature>
<evidence type="ECO:0000256" key="1">
    <source>
        <dbReference type="ARBA" id="ARBA00004123"/>
    </source>
</evidence>
<gene>
    <name evidence="6" type="ORF">BE221DRAFT_56759</name>
</gene>
<evidence type="ECO:0000256" key="4">
    <source>
        <dbReference type="ARBA" id="ARBA00023043"/>
    </source>
</evidence>
<dbReference type="PANTHER" id="PTHR15263:SF1">
    <property type="entry name" value="NF-KAPPA-B INHIBITOR-LIKE PROTEIN 1"/>
    <property type="match status" value="1"/>
</dbReference>
<accession>A0A1Y5IG75</accession>
<dbReference type="EMBL" id="KZ155774">
    <property type="protein sequence ID" value="OUS48568.1"/>
    <property type="molecule type" value="Genomic_DNA"/>
</dbReference>
<dbReference type="GO" id="GO:0005634">
    <property type="term" value="C:nucleus"/>
    <property type="evidence" value="ECO:0007669"/>
    <property type="project" value="UniProtKB-SubCell"/>
</dbReference>
<keyword evidence="3" id="KW-0677">Repeat</keyword>
<feature type="non-terminal residue" evidence="6">
    <location>
        <position position="1"/>
    </location>
</feature>
<dbReference type="PANTHER" id="PTHR15263">
    <property type="entry name" value="I-KAPPA-B-LIKE PROTEIN IKBL"/>
    <property type="match status" value="1"/>
</dbReference>
<comment type="subcellular location">
    <subcellularLocation>
        <location evidence="1">Nucleus</location>
    </subcellularLocation>
</comment>
<dbReference type="InterPro" id="IPR038753">
    <property type="entry name" value="NFKBIL1"/>
</dbReference>
<name>A0A1Y5IG75_OSTTA</name>
<evidence type="ECO:0000256" key="3">
    <source>
        <dbReference type="ARBA" id="ARBA00022737"/>
    </source>
</evidence>
<keyword evidence="5" id="KW-0539">Nucleus</keyword>
<reference evidence="6" key="1">
    <citation type="submission" date="2017-04" db="EMBL/GenBank/DDBJ databases">
        <title>Population genomics of picophytoplankton unveils novel chromosome hypervariability.</title>
        <authorList>
            <consortium name="DOE Joint Genome Institute"/>
            <person name="Blanc-Mathieu R."/>
            <person name="Krasovec M."/>
            <person name="Hebrard M."/>
            <person name="Yau S."/>
            <person name="Desgranges E."/>
            <person name="Martin J."/>
            <person name="Schackwitz W."/>
            <person name="Kuo A."/>
            <person name="Salin G."/>
            <person name="Donnadieu C."/>
            <person name="Desdevises Y."/>
            <person name="Sanchez-Ferandin S."/>
            <person name="Moreau H."/>
            <person name="Rivals E."/>
            <person name="Grigoriev I.V."/>
            <person name="Grimsley N."/>
            <person name="Eyre-Walker A."/>
            <person name="Piganeau G."/>
        </authorList>
    </citation>
    <scope>NUCLEOTIDE SEQUENCE [LARGE SCALE GENOMIC DNA]</scope>
    <source>
        <strain evidence="6">RCC 1115</strain>
    </source>
</reference>
<keyword evidence="2" id="KW-0597">Phosphoprotein</keyword>